<dbReference type="GeneID" id="111307605"/>
<dbReference type="RefSeq" id="XP_022761378.1">
    <property type="nucleotide sequence ID" value="XM_022905643.1"/>
</dbReference>
<evidence type="ECO:0000313" key="1">
    <source>
        <dbReference type="Proteomes" id="UP000515121"/>
    </source>
</evidence>
<dbReference type="OrthoDB" id="633301at2759"/>
<dbReference type="AlphaFoldDB" id="A0A6P6A929"/>
<proteinExistence type="predicted"/>
<dbReference type="KEGG" id="dzi:111307605"/>
<organism evidence="1 2">
    <name type="scientific">Durio zibethinus</name>
    <name type="common">Durian</name>
    <dbReference type="NCBI Taxonomy" id="66656"/>
    <lineage>
        <taxon>Eukaryota</taxon>
        <taxon>Viridiplantae</taxon>
        <taxon>Streptophyta</taxon>
        <taxon>Embryophyta</taxon>
        <taxon>Tracheophyta</taxon>
        <taxon>Spermatophyta</taxon>
        <taxon>Magnoliopsida</taxon>
        <taxon>eudicotyledons</taxon>
        <taxon>Gunneridae</taxon>
        <taxon>Pentapetalae</taxon>
        <taxon>rosids</taxon>
        <taxon>malvids</taxon>
        <taxon>Malvales</taxon>
        <taxon>Malvaceae</taxon>
        <taxon>Helicteroideae</taxon>
        <taxon>Durio</taxon>
    </lineage>
</organism>
<accession>A0A6P6A929</accession>
<gene>
    <name evidence="2" type="primary">LOC111307605</name>
</gene>
<sequence length="184" mass="19625">MTSGCSSDEVKKQASGHEDLNSQIEASSALVNKLIMENAVLVEKVNELYVKLELQSMAAGHSTVSEMSDSLPKSIENGSILAPKLDSLEAFPINNDQIDGENVDEQPAAPLPLFVEAGDSGEIVQIPLDDADLRDLESQATDSEDNAVPLTDAPLIDAPFRLISFVAKYVSSADMVSNTLCSES</sequence>
<reference evidence="2" key="1">
    <citation type="submission" date="2025-08" db="UniProtKB">
        <authorList>
            <consortium name="RefSeq"/>
        </authorList>
    </citation>
    <scope>IDENTIFICATION</scope>
    <source>
        <tissue evidence="2">Fruit stalk</tissue>
    </source>
</reference>
<evidence type="ECO:0000313" key="2">
    <source>
        <dbReference type="RefSeq" id="XP_022761378.1"/>
    </source>
</evidence>
<dbReference type="Proteomes" id="UP000515121">
    <property type="component" value="Unplaced"/>
</dbReference>
<keyword evidence="1" id="KW-1185">Reference proteome</keyword>
<name>A0A6P6A929_DURZI</name>
<protein>
    <submittedName>
        <fullName evidence="2">Uncharacterized protein LOC111307605</fullName>
    </submittedName>
</protein>